<evidence type="ECO:0000313" key="12">
    <source>
        <dbReference type="Proteomes" id="UP001230188"/>
    </source>
</evidence>
<evidence type="ECO:0000256" key="9">
    <source>
        <dbReference type="RuleBase" id="RU000488"/>
    </source>
</evidence>
<evidence type="ECO:0000256" key="10">
    <source>
        <dbReference type="SAM" id="SignalP"/>
    </source>
</evidence>
<evidence type="ECO:0000256" key="2">
    <source>
        <dbReference type="ARBA" id="ARBA00006375"/>
    </source>
</evidence>
<dbReference type="GO" id="GO:0016020">
    <property type="term" value="C:membrane"/>
    <property type="evidence" value="ECO:0007669"/>
    <property type="project" value="UniProtKB-SubCell"/>
</dbReference>
<keyword evidence="12" id="KW-1185">Reference proteome</keyword>
<keyword evidence="7 8" id="KW-0472">Membrane</keyword>
<evidence type="ECO:0000256" key="5">
    <source>
        <dbReference type="ARBA" id="ARBA00022737"/>
    </source>
</evidence>
<dbReference type="Gene3D" id="1.50.40.10">
    <property type="entry name" value="Mitochondrial carrier domain"/>
    <property type="match status" value="1"/>
</dbReference>
<dbReference type="InterPro" id="IPR023395">
    <property type="entry name" value="MCP_dom_sf"/>
</dbReference>
<evidence type="ECO:0000256" key="4">
    <source>
        <dbReference type="ARBA" id="ARBA00022692"/>
    </source>
</evidence>
<dbReference type="PROSITE" id="PS50920">
    <property type="entry name" value="SOLCAR"/>
    <property type="match status" value="1"/>
</dbReference>
<dbReference type="SUPFAM" id="SSF103506">
    <property type="entry name" value="Mitochondrial carrier"/>
    <property type="match status" value="1"/>
</dbReference>
<keyword evidence="6" id="KW-1133">Transmembrane helix</keyword>
<comment type="caution">
    <text evidence="11">The sequence shown here is derived from an EMBL/GenBank/DDBJ whole genome shotgun (WGS) entry which is preliminary data.</text>
</comment>
<dbReference type="InterPro" id="IPR018108">
    <property type="entry name" value="MCP_transmembrane"/>
</dbReference>
<dbReference type="Proteomes" id="UP001230188">
    <property type="component" value="Unassembled WGS sequence"/>
</dbReference>
<evidence type="ECO:0000256" key="3">
    <source>
        <dbReference type="ARBA" id="ARBA00022448"/>
    </source>
</evidence>
<feature type="signal peptide" evidence="10">
    <location>
        <begin position="1"/>
        <end position="16"/>
    </location>
</feature>
<comment type="subcellular location">
    <subcellularLocation>
        <location evidence="1">Membrane</location>
        <topology evidence="1">Multi-pass membrane protein</topology>
    </subcellularLocation>
</comment>
<proteinExistence type="inferred from homology"/>
<evidence type="ECO:0000313" key="11">
    <source>
        <dbReference type="EMBL" id="KAJ8600134.1"/>
    </source>
</evidence>
<reference evidence="11" key="1">
    <citation type="submission" date="2023-01" db="EMBL/GenBank/DDBJ databases">
        <title>Metagenome sequencing of chrysophaentin producing Chrysophaeum taylorii.</title>
        <authorList>
            <person name="Davison J."/>
            <person name="Bewley C."/>
        </authorList>
    </citation>
    <scope>NUCLEOTIDE SEQUENCE</scope>
    <source>
        <strain evidence="11">NIES-1699</strain>
    </source>
</reference>
<name>A0AAD7XJ68_9STRA</name>
<dbReference type="Pfam" id="PF00153">
    <property type="entry name" value="Mito_carr"/>
    <property type="match status" value="1"/>
</dbReference>
<accession>A0AAD7XJ68</accession>
<protein>
    <submittedName>
        <fullName evidence="11">Uncharacterized protein</fullName>
    </submittedName>
</protein>
<keyword evidence="4 8" id="KW-0812">Transmembrane</keyword>
<keyword evidence="3 9" id="KW-0813">Transport</keyword>
<evidence type="ECO:0000256" key="7">
    <source>
        <dbReference type="ARBA" id="ARBA00023136"/>
    </source>
</evidence>
<keyword evidence="10" id="KW-0732">Signal</keyword>
<dbReference type="EMBL" id="JAQMWT010000529">
    <property type="protein sequence ID" value="KAJ8600134.1"/>
    <property type="molecule type" value="Genomic_DNA"/>
</dbReference>
<gene>
    <name evidence="11" type="ORF">CTAYLR_003476</name>
</gene>
<organism evidence="11 12">
    <name type="scientific">Chrysophaeum taylorii</name>
    <dbReference type="NCBI Taxonomy" id="2483200"/>
    <lineage>
        <taxon>Eukaryota</taxon>
        <taxon>Sar</taxon>
        <taxon>Stramenopiles</taxon>
        <taxon>Ochrophyta</taxon>
        <taxon>Pelagophyceae</taxon>
        <taxon>Pelagomonadales</taxon>
        <taxon>Pelagomonadaceae</taxon>
        <taxon>Chrysophaeum</taxon>
    </lineage>
</organism>
<sequence>MLLLLFLILLLQCASSLDVVPLVDAERAVAGARAAIVRSAVRIASHPLDTAKTRAQLGIAKKSTPFAGVGMTLAQLPAGAIMVTSFDALRAAGVPRPIASAVASVPSLLIKVPLERLKQFEQAGVRGNVRYSGGVAHAAREFSFNAIQLGLFDATDGSPWARGAAAAAVAAVATHPIDVVKTRTMASSITEIACVRAILANEGVRAFALGIVPRVLHSAVGGAAFFGVLDS</sequence>
<dbReference type="PANTHER" id="PTHR45667">
    <property type="entry name" value="S-ADENOSYLMETHIONINE MITOCHONDRIAL CARRIER PROTEIN"/>
    <property type="match status" value="1"/>
</dbReference>
<evidence type="ECO:0000256" key="1">
    <source>
        <dbReference type="ARBA" id="ARBA00004141"/>
    </source>
</evidence>
<feature type="repeat" description="Solcar" evidence="8">
    <location>
        <begin position="154"/>
        <end position="231"/>
    </location>
</feature>
<evidence type="ECO:0000256" key="6">
    <source>
        <dbReference type="ARBA" id="ARBA00022989"/>
    </source>
</evidence>
<comment type="similarity">
    <text evidence="2 9">Belongs to the mitochondrial carrier (TC 2.A.29) family.</text>
</comment>
<keyword evidence="5" id="KW-0677">Repeat</keyword>
<evidence type="ECO:0000256" key="8">
    <source>
        <dbReference type="PROSITE-ProRule" id="PRU00282"/>
    </source>
</evidence>
<feature type="chain" id="PRO_5042005951" evidence="10">
    <location>
        <begin position="17"/>
        <end position="231"/>
    </location>
</feature>
<dbReference type="AlphaFoldDB" id="A0AAD7XJ68"/>